<dbReference type="STRING" id="128403.WA1_50125"/>
<evidence type="ECO:0000313" key="3">
    <source>
        <dbReference type="Proteomes" id="UP000076925"/>
    </source>
</evidence>
<dbReference type="RefSeq" id="WP_017741075.1">
    <property type="nucleotide sequence ID" value="NZ_KQ976355.1"/>
</dbReference>
<dbReference type="InterPro" id="IPR036390">
    <property type="entry name" value="WH_DNA-bd_sf"/>
</dbReference>
<comment type="caution">
    <text evidence="2">The sequence shown here is derived from an EMBL/GenBank/DDBJ whole genome shotgun (WGS) entry which is preliminary data.</text>
</comment>
<gene>
    <name evidence="2" type="ORF">WA1_50125</name>
</gene>
<name>A0A139WR27_9CYAN</name>
<feature type="region of interest" description="Disordered" evidence="1">
    <location>
        <begin position="261"/>
        <end position="281"/>
    </location>
</feature>
<evidence type="ECO:0000256" key="1">
    <source>
        <dbReference type="SAM" id="MobiDB-lite"/>
    </source>
</evidence>
<proteinExistence type="predicted"/>
<reference evidence="2 3" key="1">
    <citation type="journal article" date="2013" name="Genome Biol. Evol.">
        <title>Genomes of Stigonematalean cyanobacteria (subsection V) and the evolution of oxygenic photosynthesis from prokaryotes to plastids.</title>
        <authorList>
            <person name="Dagan T."/>
            <person name="Roettger M."/>
            <person name="Stucken K."/>
            <person name="Landan G."/>
            <person name="Koch R."/>
            <person name="Major P."/>
            <person name="Gould S.B."/>
            <person name="Goremykin V.V."/>
            <person name="Rippka R."/>
            <person name="Tandeau de Marsac N."/>
            <person name="Gugger M."/>
            <person name="Lockhart P.J."/>
            <person name="Allen J.F."/>
            <person name="Brune I."/>
            <person name="Maus I."/>
            <person name="Puhler A."/>
            <person name="Martin W.F."/>
        </authorList>
    </citation>
    <scope>NUCLEOTIDE SEQUENCE [LARGE SCALE GENOMIC DNA]</scope>
    <source>
        <strain evidence="2 3">PCC 7110</strain>
    </source>
</reference>
<dbReference type="Proteomes" id="UP000076925">
    <property type="component" value="Unassembled WGS sequence"/>
</dbReference>
<evidence type="ECO:0000313" key="2">
    <source>
        <dbReference type="EMBL" id="KYC34886.1"/>
    </source>
</evidence>
<dbReference type="EMBL" id="ANNX02000064">
    <property type="protein sequence ID" value="KYC34886.1"/>
    <property type="molecule type" value="Genomic_DNA"/>
</dbReference>
<feature type="compositionally biased region" description="Polar residues" evidence="1">
    <location>
        <begin position="136"/>
        <end position="157"/>
    </location>
</feature>
<dbReference type="AlphaFoldDB" id="A0A139WR27"/>
<keyword evidence="3" id="KW-1185">Reference proteome</keyword>
<dbReference type="SUPFAM" id="SSF46785">
    <property type="entry name" value="Winged helix' DNA-binding domain"/>
    <property type="match status" value="1"/>
</dbReference>
<dbReference type="InterPro" id="IPR036388">
    <property type="entry name" value="WH-like_DNA-bd_sf"/>
</dbReference>
<protein>
    <submittedName>
        <fullName evidence="2">Uncharacterized protein</fullName>
    </submittedName>
</protein>
<organism evidence="2 3">
    <name type="scientific">Scytonema hofmannii PCC 7110</name>
    <dbReference type="NCBI Taxonomy" id="128403"/>
    <lineage>
        <taxon>Bacteria</taxon>
        <taxon>Bacillati</taxon>
        <taxon>Cyanobacteriota</taxon>
        <taxon>Cyanophyceae</taxon>
        <taxon>Nostocales</taxon>
        <taxon>Scytonemataceae</taxon>
        <taxon>Scytonema</taxon>
    </lineage>
</organism>
<accession>A0A139WR27</accession>
<sequence length="281" mass="32504">MSRSKEQAKTKTPLHLRLTAEDWEECCKTLNPAEIKVFIWIRASDPYGDRDLEINCSELGKRLGLHKSSVSRALRSLDEKKLIEIELEQVRVKQKISNRRLTLLCKEENGSEREKIEEKETVAPAQRKMHQRNSKRTSATQDAPVQQQTHQCNTQRTESSHSKDSSTPQTIQTYSDFIQTLSDEERASFLNFCLEKTKNLSQEVNDIEAWLAHTTKAGQNRWEVYYEKFTSHQQKQASKSKSNLNSQVMKKFTEEMEQKYQQAQANWQKSQAESCETGGTA</sequence>
<feature type="region of interest" description="Disordered" evidence="1">
    <location>
        <begin position="113"/>
        <end position="169"/>
    </location>
</feature>
<dbReference type="Gene3D" id="1.10.10.10">
    <property type="entry name" value="Winged helix-like DNA-binding domain superfamily/Winged helix DNA-binding domain"/>
    <property type="match status" value="1"/>
</dbReference>